<keyword evidence="1" id="KW-0472">Membrane</keyword>
<proteinExistence type="predicted"/>
<protein>
    <submittedName>
        <fullName evidence="2">Uncharacterized protein</fullName>
    </submittedName>
</protein>
<keyword evidence="1" id="KW-0812">Transmembrane</keyword>
<reference evidence="2" key="1">
    <citation type="journal article" date="2021" name="Proc. Natl. Acad. Sci. U.S.A.">
        <title>A Catalog of Tens of Thousands of Viruses from Human Metagenomes Reveals Hidden Associations with Chronic Diseases.</title>
        <authorList>
            <person name="Tisza M.J."/>
            <person name="Buck C.B."/>
        </authorList>
    </citation>
    <scope>NUCLEOTIDE SEQUENCE</scope>
    <source>
        <strain evidence="2">Ct2773</strain>
    </source>
</reference>
<dbReference type="EMBL" id="BK015717">
    <property type="protein sequence ID" value="DAE21775.1"/>
    <property type="molecule type" value="Genomic_DNA"/>
</dbReference>
<accession>A0A8S5QR93</accession>
<organism evidence="2">
    <name type="scientific">Siphoviridae sp. ct2773</name>
    <dbReference type="NCBI Taxonomy" id="2826275"/>
    <lineage>
        <taxon>Viruses</taxon>
        <taxon>Duplodnaviria</taxon>
        <taxon>Heunggongvirae</taxon>
        <taxon>Uroviricota</taxon>
        <taxon>Caudoviricetes</taxon>
    </lineage>
</organism>
<keyword evidence="1" id="KW-1133">Transmembrane helix</keyword>
<evidence type="ECO:0000313" key="2">
    <source>
        <dbReference type="EMBL" id="DAE21775.1"/>
    </source>
</evidence>
<feature type="transmembrane region" description="Helical" evidence="1">
    <location>
        <begin position="18"/>
        <end position="36"/>
    </location>
</feature>
<name>A0A8S5QR93_9CAUD</name>
<sequence>MIDAIDQWLDRLYEEHETAYAILVNTVLFTLIAIGSSF</sequence>
<evidence type="ECO:0000256" key="1">
    <source>
        <dbReference type="SAM" id="Phobius"/>
    </source>
</evidence>